<name>A0ABY8FSM9_9SPHN</name>
<feature type="domain" description="Fumarylacetoacetase-like C-terminal" evidence="2">
    <location>
        <begin position="102"/>
        <end position="254"/>
    </location>
</feature>
<dbReference type="RefSeq" id="WP_278016459.1">
    <property type="nucleotide sequence ID" value="NZ_CP121106.1"/>
</dbReference>
<sequence length="261" mass="27313">MDSNADTIADKLFVAWRDRQAIDCEPELAASRDVDRGRAIQAALNALFVKAGRKPIGWKLGLTSQTALDMFGASEPMIGVIYADTMLEDGASLPPGAVISPRIEGEILLELASVPQAGASNAELVASLASVSAAYEIADSRFLGWPRAIGGATADNACCGWLMRAPQSVAPADADFENTTMVITANGATISEGRASACLGSVLQVYRWFVVDSHRRGRQLQAGDIILTGAMGPAIAMEASATYHLECPGLGEARLEFGGAA</sequence>
<dbReference type="EMBL" id="CP121106">
    <property type="protein sequence ID" value="WFL77767.1"/>
    <property type="molecule type" value="Genomic_DNA"/>
</dbReference>
<dbReference type="SUPFAM" id="SSF56529">
    <property type="entry name" value="FAH"/>
    <property type="match status" value="1"/>
</dbReference>
<dbReference type="Gene3D" id="3.90.850.10">
    <property type="entry name" value="Fumarylacetoacetase-like, C-terminal domain"/>
    <property type="match status" value="1"/>
</dbReference>
<dbReference type="PANTHER" id="PTHR30143:SF0">
    <property type="entry name" value="2-KETO-4-PENTENOATE HYDRATASE"/>
    <property type="match status" value="1"/>
</dbReference>
<reference evidence="3 4" key="1">
    <citation type="submission" date="2023-03" db="EMBL/GenBank/DDBJ databases">
        <title>Altererythrobacter sp. CAU 1644 isolated from sand.</title>
        <authorList>
            <person name="Kim W."/>
        </authorList>
    </citation>
    <scope>NUCLEOTIDE SEQUENCE [LARGE SCALE GENOMIC DNA]</scope>
    <source>
        <strain evidence="3 4">CAU 1644</strain>
    </source>
</reference>
<dbReference type="InterPro" id="IPR050772">
    <property type="entry name" value="Hydratase-Decarb/MhpD_sf"/>
</dbReference>
<dbReference type="PANTHER" id="PTHR30143">
    <property type="entry name" value="ACID HYDRATASE"/>
    <property type="match status" value="1"/>
</dbReference>
<dbReference type="Pfam" id="PF01557">
    <property type="entry name" value="FAA_hydrolase"/>
    <property type="match status" value="1"/>
</dbReference>
<proteinExistence type="predicted"/>
<keyword evidence="4" id="KW-1185">Reference proteome</keyword>
<gene>
    <name evidence="3" type="ORF">P7228_01480</name>
</gene>
<accession>A0ABY8FSM9</accession>
<dbReference type="InterPro" id="IPR011234">
    <property type="entry name" value="Fumarylacetoacetase-like_C"/>
</dbReference>
<dbReference type="InterPro" id="IPR036663">
    <property type="entry name" value="Fumarylacetoacetase_C_sf"/>
</dbReference>
<evidence type="ECO:0000256" key="1">
    <source>
        <dbReference type="ARBA" id="ARBA00023239"/>
    </source>
</evidence>
<organism evidence="3 4">
    <name type="scientific">Altererythrobacter arenosus</name>
    <dbReference type="NCBI Taxonomy" id="3032592"/>
    <lineage>
        <taxon>Bacteria</taxon>
        <taxon>Pseudomonadati</taxon>
        <taxon>Pseudomonadota</taxon>
        <taxon>Alphaproteobacteria</taxon>
        <taxon>Sphingomonadales</taxon>
        <taxon>Erythrobacteraceae</taxon>
        <taxon>Altererythrobacter</taxon>
    </lineage>
</organism>
<protein>
    <recommendedName>
        <fullName evidence="2">Fumarylacetoacetase-like C-terminal domain-containing protein</fullName>
    </recommendedName>
</protein>
<evidence type="ECO:0000313" key="4">
    <source>
        <dbReference type="Proteomes" id="UP001215827"/>
    </source>
</evidence>
<dbReference type="Proteomes" id="UP001215827">
    <property type="component" value="Chromosome"/>
</dbReference>
<evidence type="ECO:0000259" key="2">
    <source>
        <dbReference type="Pfam" id="PF01557"/>
    </source>
</evidence>
<keyword evidence="1" id="KW-0456">Lyase</keyword>
<evidence type="ECO:0000313" key="3">
    <source>
        <dbReference type="EMBL" id="WFL77767.1"/>
    </source>
</evidence>